<dbReference type="SUPFAM" id="SSF53756">
    <property type="entry name" value="UDP-Glycosyltransferase/glycogen phosphorylase"/>
    <property type="match status" value="1"/>
</dbReference>
<dbReference type="AlphaFoldDB" id="A0A7W8TRI9"/>
<dbReference type="InterPro" id="IPR050194">
    <property type="entry name" value="Glycosyltransferase_grp1"/>
</dbReference>
<evidence type="ECO:0000256" key="1">
    <source>
        <dbReference type="ARBA" id="ARBA00021292"/>
    </source>
</evidence>
<dbReference type="InterPro" id="IPR001296">
    <property type="entry name" value="Glyco_trans_1"/>
</dbReference>
<protein>
    <recommendedName>
        <fullName evidence="1">D-inositol 3-phosphate glycosyltransferase</fullName>
    </recommendedName>
</protein>
<dbReference type="GO" id="GO:1901137">
    <property type="term" value="P:carbohydrate derivative biosynthetic process"/>
    <property type="evidence" value="ECO:0007669"/>
    <property type="project" value="UniProtKB-ARBA"/>
</dbReference>
<reference evidence="6 7" key="1">
    <citation type="submission" date="2020-08" db="EMBL/GenBank/DDBJ databases">
        <title>Sequencing the genomes of 1000 actinobacteria strains.</title>
        <authorList>
            <person name="Klenk H.-P."/>
        </authorList>
    </citation>
    <scope>NUCLEOTIDE SEQUENCE [LARGE SCALE GENOMIC DNA]</scope>
    <source>
        <strain evidence="6 7">DSM 105783</strain>
    </source>
</reference>
<dbReference type="GO" id="GO:0016757">
    <property type="term" value="F:glycosyltransferase activity"/>
    <property type="evidence" value="ECO:0007669"/>
    <property type="project" value="UniProtKB-KW"/>
</dbReference>
<dbReference type="RefSeq" id="WP_311538902.1">
    <property type="nucleotide sequence ID" value="NZ_BAAARH010000009.1"/>
</dbReference>
<dbReference type="Gene3D" id="3.40.50.2000">
    <property type="entry name" value="Glycogen Phosphorylase B"/>
    <property type="match status" value="2"/>
</dbReference>
<keyword evidence="3 6" id="KW-0808">Transferase</keyword>
<accession>A0A7W8TRI9</accession>
<dbReference type="PANTHER" id="PTHR45947">
    <property type="entry name" value="SULFOQUINOVOSYL TRANSFERASE SQD2"/>
    <property type="match status" value="1"/>
</dbReference>
<dbReference type="Pfam" id="PF00534">
    <property type="entry name" value="Glycos_transf_1"/>
    <property type="match status" value="1"/>
</dbReference>
<evidence type="ECO:0000313" key="7">
    <source>
        <dbReference type="Proteomes" id="UP000580797"/>
    </source>
</evidence>
<dbReference type="Pfam" id="PF13439">
    <property type="entry name" value="Glyco_transf_4"/>
    <property type="match status" value="1"/>
</dbReference>
<feature type="domain" description="Glycosyltransferase subfamily 4-like N-terminal" evidence="5">
    <location>
        <begin position="22"/>
        <end position="187"/>
    </location>
</feature>
<gene>
    <name evidence="6" type="ORF">HD598_000135</name>
</gene>
<dbReference type="Proteomes" id="UP000580797">
    <property type="component" value="Unassembled WGS sequence"/>
</dbReference>
<name>A0A7W8TRI9_9MICC</name>
<dbReference type="EMBL" id="JACHDR010000001">
    <property type="protein sequence ID" value="MBB5511448.1"/>
    <property type="molecule type" value="Genomic_DNA"/>
</dbReference>
<evidence type="ECO:0000256" key="2">
    <source>
        <dbReference type="ARBA" id="ARBA00022676"/>
    </source>
</evidence>
<dbReference type="PANTHER" id="PTHR45947:SF3">
    <property type="entry name" value="SULFOQUINOVOSYL TRANSFERASE SQD2"/>
    <property type="match status" value="1"/>
</dbReference>
<comment type="caution">
    <text evidence="6">The sequence shown here is derived from an EMBL/GenBank/DDBJ whole genome shotgun (WGS) entry which is preliminary data.</text>
</comment>
<sequence>MDSTSDKRLKIAIAHDYLTQRGGAERVVLSMYRAFPEARIYTTLYSPEDTFPDFRGAEIVVSPLNRVSHFRKDHRTALPFLAPVASGMKIDADIVLTSSSGWAHGFKTSGTQVVYCHTPARWLYLTDDYLGNKGGLSVKQIALGLLTPALKRWDQKAARRAKNYIANSTVVQDRIRRVYGVEAPIVFPPHSLDISGDRESFPELDELSTEPYLLVVARLMKYKNVDQVMLAARQLDLPLLVVGDGPEKAELQRLEGERIRIVSGLSDGQLRAAYAGAGALIAASYEDFGITPLEAAAWGLPTLALRGGGYLDTVIEGKTGLFFESARADLIAKTVQRARDMEWNAELIQNHADKFSEARFHREIKEQIEKFTGFAAAT</sequence>
<evidence type="ECO:0000259" key="4">
    <source>
        <dbReference type="Pfam" id="PF00534"/>
    </source>
</evidence>
<dbReference type="InterPro" id="IPR028098">
    <property type="entry name" value="Glyco_trans_4-like_N"/>
</dbReference>
<feature type="domain" description="Glycosyl transferase family 1" evidence="4">
    <location>
        <begin position="199"/>
        <end position="342"/>
    </location>
</feature>
<evidence type="ECO:0000256" key="3">
    <source>
        <dbReference type="ARBA" id="ARBA00022679"/>
    </source>
</evidence>
<proteinExistence type="predicted"/>
<keyword evidence="2" id="KW-0328">Glycosyltransferase</keyword>
<evidence type="ECO:0000259" key="5">
    <source>
        <dbReference type="Pfam" id="PF13439"/>
    </source>
</evidence>
<evidence type="ECO:0000313" key="6">
    <source>
        <dbReference type="EMBL" id="MBB5511448.1"/>
    </source>
</evidence>
<organism evidence="6 7">
    <name type="scientific">Neomicrococcus aestuarii</name>
    <dbReference type="NCBI Taxonomy" id="556325"/>
    <lineage>
        <taxon>Bacteria</taxon>
        <taxon>Bacillati</taxon>
        <taxon>Actinomycetota</taxon>
        <taxon>Actinomycetes</taxon>
        <taxon>Micrococcales</taxon>
        <taxon>Micrococcaceae</taxon>
        <taxon>Neomicrococcus</taxon>
    </lineage>
</organism>